<dbReference type="Proteomes" id="UP000011704">
    <property type="component" value="Unassembled WGS sequence"/>
</dbReference>
<feature type="compositionally biased region" description="Basic residues" evidence="1">
    <location>
        <begin position="20"/>
        <end position="29"/>
    </location>
</feature>
<accession>M1YYR6</accession>
<feature type="region of interest" description="Disordered" evidence="1">
    <location>
        <begin position="1"/>
        <end position="29"/>
    </location>
</feature>
<name>M1YYR6_NITG3</name>
<comment type="caution">
    <text evidence="2">The sequence shown here is derived from an EMBL/GenBank/DDBJ whole genome shotgun (WGS) entry which is preliminary data.</text>
</comment>
<proteinExistence type="predicted"/>
<dbReference type="AlphaFoldDB" id="M1YYR6"/>
<dbReference type="EMBL" id="CAQJ01000032">
    <property type="protein sequence ID" value="CCQ90406.1"/>
    <property type="molecule type" value="Genomic_DNA"/>
</dbReference>
<dbReference type="STRING" id="1266370.NITGR_290004"/>
<organism evidence="2 3">
    <name type="scientific">Nitrospina gracilis (strain 3/211)</name>
    <dbReference type="NCBI Taxonomy" id="1266370"/>
    <lineage>
        <taxon>Bacteria</taxon>
        <taxon>Pseudomonadati</taxon>
        <taxon>Nitrospinota/Tectimicrobiota group</taxon>
        <taxon>Nitrospinota</taxon>
        <taxon>Nitrospinia</taxon>
        <taxon>Nitrospinales</taxon>
        <taxon>Nitrospinaceae</taxon>
        <taxon>Nitrospina</taxon>
    </lineage>
</organism>
<dbReference type="HOGENOM" id="CLU_3409757_0_0_0"/>
<reference evidence="2 3" key="1">
    <citation type="journal article" date="2013" name="Front. Microbiol.">
        <title>The genome of Nitrospina gracilis illuminates the metabolism and evolution of the major marine nitrite oxidizer.</title>
        <authorList>
            <person name="Luecker S."/>
            <person name="Nowka B."/>
            <person name="Rattei T."/>
            <person name="Spieck E."/>
            <person name="and Daims H."/>
        </authorList>
    </citation>
    <scope>NUCLEOTIDE SEQUENCE [LARGE SCALE GENOMIC DNA]</scope>
    <source>
        <strain evidence="2 3">3/211</strain>
    </source>
</reference>
<gene>
    <name evidence="2" type="ORF">NITGR_290004</name>
</gene>
<sequence length="29" mass="3409">MDSLEHPVGYPELEPFSHPSLHRPYPKFT</sequence>
<dbReference type="InParanoid" id="M1YYR6"/>
<keyword evidence="3" id="KW-1185">Reference proteome</keyword>
<protein>
    <submittedName>
        <fullName evidence="2">Uncharacterized protein</fullName>
    </submittedName>
</protein>
<evidence type="ECO:0000313" key="2">
    <source>
        <dbReference type="EMBL" id="CCQ90406.1"/>
    </source>
</evidence>
<evidence type="ECO:0000256" key="1">
    <source>
        <dbReference type="SAM" id="MobiDB-lite"/>
    </source>
</evidence>
<evidence type="ECO:0000313" key="3">
    <source>
        <dbReference type="Proteomes" id="UP000011704"/>
    </source>
</evidence>